<evidence type="ECO:0000313" key="1">
    <source>
        <dbReference type="EMBL" id="VDM04113.1"/>
    </source>
</evidence>
<dbReference type="WBParaSite" id="SSLN_0001840201-mRNA-1">
    <property type="protein sequence ID" value="SSLN_0001840201-mRNA-1"/>
    <property type="gene ID" value="SSLN_0001840201"/>
</dbReference>
<dbReference type="AlphaFoldDB" id="A0A183TMM9"/>
<proteinExistence type="predicted"/>
<dbReference type="OrthoDB" id="6246920at2759"/>
<accession>A0A183TMM9</accession>
<dbReference type="EMBL" id="UYSU01042998">
    <property type="protein sequence ID" value="VDM04113.1"/>
    <property type="molecule type" value="Genomic_DNA"/>
</dbReference>
<reference evidence="3" key="1">
    <citation type="submission" date="2016-06" db="UniProtKB">
        <authorList>
            <consortium name="WormBaseParasite"/>
        </authorList>
    </citation>
    <scope>IDENTIFICATION</scope>
</reference>
<keyword evidence="2" id="KW-1185">Reference proteome</keyword>
<gene>
    <name evidence="1" type="ORF">SSLN_LOCUS17727</name>
</gene>
<reference evidence="1 2" key="2">
    <citation type="submission" date="2018-11" db="EMBL/GenBank/DDBJ databases">
        <authorList>
            <consortium name="Pathogen Informatics"/>
        </authorList>
    </citation>
    <scope>NUCLEOTIDE SEQUENCE [LARGE SCALE GENOMIC DNA]</scope>
    <source>
        <strain evidence="1 2">NST_G2</strain>
    </source>
</reference>
<name>A0A183TMM9_SCHSO</name>
<evidence type="ECO:0000313" key="3">
    <source>
        <dbReference type="WBParaSite" id="SSLN_0001840201-mRNA-1"/>
    </source>
</evidence>
<protein>
    <submittedName>
        <fullName evidence="3">Helitron_like_N domain-containing protein</fullName>
    </submittedName>
</protein>
<evidence type="ECO:0000313" key="2">
    <source>
        <dbReference type="Proteomes" id="UP000275846"/>
    </source>
</evidence>
<sequence>MRQPCATTDAWMTHKAEEINEYADCNEITNFFNYVKAIFVRGTAPSLFRMEKALDGDLADSEALGQASQLRPQPLIHDLSRC</sequence>
<dbReference type="Proteomes" id="UP000275846">
    <property type="component" value="Unassembled WGS sequence"/>
</dbReference>
<organism evidence="3">
    <name type="scientific">Schistocephalus solidus</name>
    <name type="common">Tapeworm</name>
    <dbReference type="NCBI Taxonomy" id="70667"/>
    <lineage>
        <taxon>Eukaryota</taxon>
        <taxon>Metazoa</taxon>
        <taxon>Spiralia</taxon>
        <taxon>Lophotrochozoa</taxon>
        <taxon>Platyhelminthes</taxon>
        <taxon>Cestoda</taxon>
        <taxon>Eucestoda</taxon>
        <taxon>Diphyllobothriidea</taxon>
        <taxon>Diphyllobothriidae</taxon>
        <taxon>Schistocephalus</taxon>
    </lineage>
</organism>